<dbReference type="SUPFAM" id="SSF53756">
    <property type="entry name" value="UDP-Glycosyltransferase/glycogen phosphorylase"/>
    <property type="match status" value="1"/>
</dbReference>
<dbReference type="Pfam" id="PF00201">
    <property type="entry name" value="UDPGT"/>
    <property type="match status" value="1"/>
</dbReference>
<gene>
    <name evidence="3" type="ORF">IFM89_019413</name>
</gene>
<dbReference type="GO" id="GO:0080044">
    <property type="term" value="F:quercetin 7-O-glucosyltransferase activity"/>
    <property type="evidence" value="ECO:0007669"/>
    <property type="project" value="TreeGrafter"/>
</dbReference>
<name>A0A835IRG9_9MAGN</name>
<dbReference type="OrthoDB" id="5835829at2759"/>
<accession>A0A835IRG9</accession>
<keyword evidence="2" id="KW-0808">Transferase</keyword>
<evidence type="ECO:0000313" key="3">
    <source>
        <dbReference type="EMBL" id="KAF9621327.1"/>
    </source>
</evidence>
<evidence type="ECO:0000256" key="1">
    <source>
        <dbReference type="ARBA" id="ARBA00009995"/>
    </source>
</evidence>
<reference evidence="3 4" key="1">
    <citation type="submission" date="2020-10" db="EMBL/GenBank/DDBJ databases">
        <title>The Coptis chinensis genome and diversification of protoberbering-type alkaloids.</title>
        <authorList>
            <person name="Wang B."/>
            <person name="Shu S."/>
            <person name="Song C."/>
            <person name="Liu Y."/>
        </authorList>
    </citation>
    <scope>NUCLEOTIDE SEQUENCE [LARGE SCALE GENOMIC DNA]</scope>
    <source>
        <strain evidence="3">HL-2020</strain>
        <tissue evidence="3">Leaf</tissue>
    </source>
</reference>
<dbReference type="FunFam" id="3.40.50.2000:FF:000027">
    <property type="entry name" value="Glycosyltransferase"/>
    <property type="match status" value="1"/>
</dbReference>
<evidence type="ECO:0000256" key="2">
    <source>
        <dbReference type="ARBA" id="ARBA00022679"/>
    </source>
</evidence>
<evidence type="ECO:0000313" key="4">
    <source>
        <dbReference type="Proteomes" id="UP000631114"/>
    </source>
</evidence>
<comment type="similarity">
    <text evidence="1">Belongs to the UDP-glycosyltransferase family.</text>
</comment>
<protein>
    <submittedName>
        <fullName evidence="3">Uncharacterized protein</fullName>
    </submittedName>
</protein>
<dbReference type="InterPro" id="IPR002213">
    <property type="entry name" value="UDP_glucos_trans"/>
</dbReference>
<organism evidence="3 4">
    <name type="scientific">Coptis chinensis</name>
    <dbReference type="NCBI Taxonomy" id="261450"/>
    <lineage>
        <taxon>Eukaryota</taxon>
        <taxon>Viridiplantae</taxon>
        <taxon>Streptophyta</taxon>
        <taxon>Embryophyta</taxon>
        <taxon>Tracheophyta</taxon>
        <taxon>Spermatophyta</taxon>
        <taxon>Magnoliopsida</taxon>
        <taxon>Ranunculales</taxon>
        <taxon>Ranunculaceae</taxon>
        <taxon>Coptidoideae</taxon>
        <taxon>Coptis</taxon>
    </lineage>
</organism>
<dbReference type="EMBL" id="JADFTS010000002">
    <property type="protein sequence ID" value="KAF9621327.1"/>
    <property type="molecule type" value="Genomic_DNA"/>
</dbReference>
<dbReference type="AlphaFoldDB" id="A0A835IRG9"/>
<sequence>MVYQHLTSMPVKTYTLALVDSMASNFLGPFRNVITKLNEASTFLENPPVTCIVSDVFMSFPVEAAEEFGIPIALLCTMSACVLMIYLHCQHLESGILPLKDKSDLTNEYLNMPVNLIPGNTQLRSIGSNLWVEDQQCIQWLDIQELNSIVYVNFGSHTVMTTEQLIEFAWGLANSKQPFLWVIRFDLVIGKAAIFRPEFTQETADWGMISSSCPQEQVLSHSSTGGFLTHSGWNSTMDTISGGVPVISWPFFGDQQTNCREACVHWGIGMEIDNNVKRDDVEGLVRELMEGEKGKVMKKKAMEWKKRAEDSTEPSGSSYVNLDNMINEVLIQKELV</sequence>
<proteinExistence type="inferred from homology"/>
<dbReference type="GO" id="GO:0080043">
    <property type="term" value="F:quercetin 3-O-glucosyltransferase activity"/>
    <property type="evidence" value="ECO:0007669"/>
    <property type="project" value="TreeGrafter"/>
</dbReference>
<dbReference type="CDD" id="cd03784">
    <property type="entry name" value="GT1_Gtf-like"/>
    <property type="match status" value="1"/>
</dbReference>
<keyword evidence="4" id="KW-1185">Reference proteome</keyword>
<comment type="caution">
    <text evidence="3">The sequence shown here is derived from an EMBL/GenBank/DDBJ whole genome shotgun (WGS) entry which is preliminary data.</text>
</comment>
<dbReference type="PANTHER" id="PTHR11926:SF774">
    <property type="entry name" value="UDP-GLYCOSYLTRANSFERASE 85A1-RELATED"/>
    <property type="match status" value="1"/>
</dbReference>
<dbReference type="Proteomes" id="UP000631114">
    <property type="component" value="Unassembled WGS sequence"/>
</dbReference>
<dbReference type="Gene3D" id="3.40.50.2000">
    <property type="entry name" value="Glycogen Phosphorylase B"/>
    <property type="match status" value="3"/>
</dbReference>
<dbReference type="PANTHER" id="PTHR11926">
    <property type="entry name" value="GLUCOSYL/GLUCURONOSYL TRANSFERASES"/>
    <property type="match status" value="1"/>
</dbReference>